<protein>
    <recommendedName>
        <fullName evidence="1">NAD-dependent epimerase/dehydratase domain-containing protein</fullName>
    </recommendedName>
</protein>
<dbReference type="GeneID" id="68849466"/>
<evidence type="ECO:0000313" key="2">
    <source>
        <dbReference type="EMBL" id="EAV40867.1"/>
    </source>
</evidence>
<dbReference type="Pfam" id="PF01370">
    <property type="entry name" value="Epimerase"/>
    <property type="match status" value="1"/>
</dbReference>
<proteinExistence type="predicted"/>
<name>A0P211_ROSAI</name>
<evidence type="ECO:0000313" key="3">
    <source>
        <dbReference type="Proteomes" id="UP000004848"/>
    </source>
</evidence>
<dbReference type="OrthoDB" id="8480654at2"/>
<dbReference type="InterPro" id="IPR050177">
    <property type="entry name" value="Lipid_A_modif_metabolic_enz"/>
</dbReference>
<organism evidence="2 3">
    <name type="scientific">Roseibium aggregatum (strain ATCC 25650 / DSM 13394 / JCM 20685 / NBRC 16684 / NCIMB 2208 / IAM 12614 / B1)</name>
    <name type="common">Stappia aggregata</name>
    <dbReference type="NCBI Taxonomy" id="384765"/>
    <lineage>
        <taxon>Bacteria</taxon>
        <taxon>Pseudomonadati</taxon>
        <taxon>Pseudomonadota</taxon>
        <taxon>Alphaproteobacteria</taxon>
        <taxon>Hyphomicrobiales</taxon>
        <taxon>Stappiaceae</taxon>
        <taxon>Roseibium</taxon>
    </lineage>
</organism>
<dbReference type="RefSeq" id="WP_006939292.1">
    <property type="nucleotide sequence ID" value="NZ_AAUW01000025.1"/>
</dbReference>
<dbReference type="InterPro" id="IPR036291">
    <property type="entry name" value="NAD(P)-bd_dom_sf"/>
</dbReference>
<dbReference type="InterPro" id="IPR001509">
    <property type="entry name" value="Epimerase_deHydtase"/>
</dbReference>
<sequence length="269" mass="29782">MLIDEISVLVTGARSGLGRALCERFRATAMTRENADEIFSQDTKYDLVIHCAHSRAKDVDTDSLDDYASDSFDLTSKVLRLCEQKFVLISSVSVYPLEGHSLREDEPIKLDDVPEFYGIAKLLSERHVVNWAHRTGGKFLILRLSSTLGPYSPGNVTKRILTGATHSVPLSGASRFNYICHDEIGDFMEVALNRSAEGFFNLAAADTVTLKDVACLAGRNIEFGPINYQAPIVSIERACGLLPAWRKTSVERIRDAIAVRERETGSSRL</sequence>
<gene>
    <name evidence="2" type="ORF">SIAM614_08239</name>
</gene>
<dbReference type="eggNOG" id="COG0451">
    <property type="taxonomic scope" value="Bacteria"/>
</dbReference>
<accession>A0P211</accession>
<evidence type="ECO:0000259" key="1">
    <source>
        <dbReference type="Pfam" id="PF01370"/>
    </source>
</evidence>
<dbReference type="PANTHER" id="PTHR43245">
    <property type="entry name" value="BIFUNCTIONAL POLYMYXIN RESISTANCE PROTEIN ARNA"/>
    <property type="match status" value="1"/>
</dbReference>
<dbReference type="EMBL" id="AAUW01000025">
    <property type="protein sequence ID" value="EAV40867.1"/>
    <property type="molecule type" value="Genomic_DNA"/>
</dbReference>
<dbReference type="AlphaFoldDB" id="A0P211"/>
<dbReference type="Proteomes" id="UP000004848">
    <property type="component" value="Unassembled WGS sequence"/>
</dbReference>
<feature type="domain" description="NAD-dependent epimerase/dehydratase" evidence="1">
    <location>
        <begin position="30"/>
        <end position="162"/>
    </location>
</feature>
<dbReference type="Gene3D" id="3.40.50.720">
    <property type="entry name" value="NAD(P)-binding Rossmann-like Domain"/>
    <property type="match status" value="1"/>
</dbReference>
<dbReference type="SUPFAM" id="SSF51735">
    <property type="entry name" value="NAD(P)-binding Rossmann-fold domains"/>
    <property type="match status" value="1"/>
</dbReference>
<comment type="caution">
    <text evidence="2">The sequence shown here is derived from an EMBL/GenBank/DDBJ whole genome shotgun (WGS) entry which is preliminary data.</text>
</comment>
<reference evidence="2 3" key="1">
    <citation type="submission" date="2006-05" db="EMBL/GenBank/DDBJ databases">
        <authorList>
            <person name="King G."/>
            <person name="Ferriera S."/>
            <person name="Johnson J."/>
            <person name="Kravitz S."/>
            <person name="Beeson K."/>
            <person name="Sutton G."/>
            <person name="Rogers Y.-H."/>
            <person name="Friedman R."/>
            <person name="Frazier M."/>
            <person name="Venter J.C."/>
        </authorList>
    </citation>
    <scope>NUCLEOTIDE SEQUENCE [LARGE SCALE GENOMIC DNA]</scope>
    <source>
        <strain evidence="3">ATCC 25650 / DSM 13394 / JCM 20685 / NBRC 16684 / NCIMB 2208 / IAM 12614 / B1</strain>
    </source>
</reference>